<keyword evidence="7" id="KW-1185">Reference proteome</keyword>
<evidence type="ECO:0000259" key="3">
    <source>
        <dbReference type="Pfam" id="PF02538"/>
    </source>
</evidence>
<evidence type="ECO:0000259" key="2">
    <source>
        <dbReference type="Pfam" id="PF01968"/>
    </source>
</evidence>
<dbReference type="InterPro" id="IPR002821">
    <property type="entry name" value="Hydantoinase_A"/>
</dbReference>
<dbReference type="EC" id="3.5.2.9" evidence="6"/>
<evidence type="ECO:0000259" key="5">
    <source>
        <dbReference type="Pfam" id="PF19278"/>
    </source>
</evidence>
<dbReference type="Pfam" id="PF01968">
    <property type="entry name" value="Hydantoinase_A"/>
    <property type="match status" value="1"/>
</dbReference>
<evidence type="ECO:0000313" key="7">
    <source>
        <dbReference type="Proteomes" id="UP000001225"/>
    </source>
</evidence>
<dbReference type="eggNOG" id="COG0145">
    <property type="taxonomic scope" value="Bacteria"/>
</dbReference>
<dbReference type="PANTHER" id="PTHR11365:SF23">
    <property type="entry name" value="HYPOTHETICAL 5-OXOPROLINASE (EUROFUNG)-RELATED"/>
    <property type="match status" value="1"/>
</dbReference>
<dbReference type="InterPro" id="IPR008040">
    <property type="entry name" value="Hydant_A_N"/>
</dbReference>
<feature type="domain" description="Hydantoinase A/oxoprolinase" evidence="2">
    <location>
        <begin position="203"/>
        <end position="489"/>
    </location>
</feature>
<feature type="domain" description="Hydantoinase/oxoprolinase N-terminal" evidence="4">
    <location>
        <begin position="5"/>
        <end position="184"/>
    </location>
</feature>
<dbReference type="PANTHER" id="PTHR11365">
    <property type="entry name" value="5-OXOPROLINASE RELATED"/>
    <property type="match status" value="1"/>
</dbReference>
<dbReference type="GO" id="GO:0017168">
    <property type="term" value="F:5-oxoprolinase (ATP-hydrolyzing) activity"/>
    <property type="evidence" value="ECO:0007669"/>
    <property type="project" value="UniProtKB-EC"/>
</dbReference>
<evidence type="ECO:0000313" key="6">
    <source>
        <dbReference type="EMBL" id="CAP42582.1"/>
    </source>
</evidence>
<dbReference type="InterPro" id="IPR049517">
    <property type="entry name" value="ACX-like_C"/>
</dbReference>
<feature type="domain" description="Hydantoinase B/oxoprolinase" evidence="3">
    <location>
        <begin position="689"/>
        <end position="1206"/>
    </location>
</feature>
<keyword evidence="6" id="KW-0378">Hydrolase</keyword>
<organism evidence="6 7">
    <name type="scientific">Bordetella petrii (strain ATCC BAA-461 / DSM 12804 / CCUG 43448 / CIP 107267 / Se-1111R)</name>
    <dbReference type="NCBI Taxonomy" id="340100"/>
    <lineage>
        <taxon>Bacteria</taxon>
        <taxon>Pseudomonadati</taxon>
        <taxon>Pseudomonadota</taxon>
        <taxon>Betaproteobacteria</taxon>
        <taxon>Burkholderiales</taxon>
        <taxon>Alcaligenaceae</taxon>
        <taxon>Bordetella</taxon>
    </lineage>
</organism>
<gene>
    <name evidence="6" type="primary">oplAH</name>
    <name evidence="6" type="ordered locus">Bpet2239</name>
</gene>
<dbReference type="STRING" id="94624.Bpet2239"/>
<dbReference type="AlphaFoldDB" id="A9ILG6"/>
<dbReference type="Pfam" id="PF19278">
    <property type="entry name" value="Hydant_A_C"/>
    <property type="match status" value="1"/>
</dbReference>
<dbReference type="Proteomes" id="UP000001225">
    <property type="component" value="Chromosome"/>
</dbReference>
<dbReference type="InterPro" id="IPR003692">
    <property type="entry name" value="Hydantoinase_B"/>
</dbReference>
<dbReference type="Pfam" id="PF02538">
    <property type="entry name" value="Hydantoinase_B"/>
    <property type="match status" value="1"/>
</dbReference>
<feature type="domain" description="Acetophenone carboxylase-like C-terminal" evidence="5">
    <location>
        <begin position="504"/>
        <end position="665"/>
    </location>
</feature>
<dbReference type="GO" id="GO:0005829">
    <property type="term" value="C:cytosol"/>
    <property type="evidence" value="ECO:0007669"/>
    <property type="project" value="TreeGrafter"/>
</dbReference>
<dbReference type="Pfam" id="PF05378">
    <property type="entry name" value="Hydant_A_N"/>
    <property type="match status" value="1"/>
</dbReference>
<accession>A9ILG6</accession>
<protein>
    <submittedName>
        <fullName evidence="6">5-oxoprolinase</fullName>
        <ecNumber evidence="6">3.5.2.9</ecNumber>
    </submittedName>
</protein>
<evidence type="ECO:0000259" key="4">
    <source>
        <dbReference type="Pfam" id="PF05378"/>
    </source>
</evidence>
<dbReference type="InterPro" id="IPR045079">
    <property type="entry name" value="Oxoprolinase-like"/>
</dbReference>
<reference evidence="6 7" key="1">
    <citation type="journal article" date="2008" name="BMC Genomics">
        <title>The missing link: Bordetella petrii is endowed with both the metabolic versatility of environmental bacteria and virulence traits of pathogenic Bordetellae.</title>
        <authorList>
            <person name="Gross R."/>
            <person name="Guzman C.A."/>
            <person name="Sebaihia M."/>
            <person name="Martins Dos Santos V.A."/>
            <person name="Pieper D.H."/>
            <person name="Koebnik R."/>
            <person name="Lechner M."/>
            <person name="Bartels D."/>
            <person name="Buhrmester J."/>
            <person name="Choudhuri J.V."/>
            <person name="Ebensen T."/>
            <person name="Gaigalat L."/>
            <person name="Herrmann S."/>
            <person name="Khachane A.N."/>
            <person name="Larisch C."/>
            <person name="Link S."/>
            <person name="Linke B."/>
            <person name="Meyer F."/>
            <person name="Mormann S."/>
            <person name="Nakunst D."/>
            <person name="Rueckert C."/>
            <person name="Schneiker-Bekel S."/>
            <person name="Schulze K."/>
            <person name="Vorhoelter F.J."/>
            <person name="Yevsa T."/>
            <person name="Engle J.T."/>
            <person name="Goldman W.E."/>
            <person name="Puehler A."/>
            <person name="Goebel U.B."/>
            <person name="Goesmann A."/>
            <person name="Bloecker H."/>
            <person name="Kaiser O."/>
            <person name="Martinez-Arias R."/>
        </authorList>
    </citation>
    <scope>NUCLEOTIDE SEQUENCE [LARGE SCALE GENOMIC DNA]</scope>
    <source>
        <strain evidence="7">ATCC BAA-461 / DSM 12804 / CCUG 43448 / CIP 107267 / Se-1111R</strain>
    </source>
</reference>
<dbReference type="EMBL" id="AM902716">
    <property type="protein sequence ID" value="CAP42582.1"/>
    <property type="molecule type" value="Genomic_DNA"/>
</dbReference>
<evidence type="ECO:0000256" key="1">
    <source>
        <dbReference type="ARBA" id="ARBA00010403"/>
    </source>
</evidence>
<comment type="similarity">
    <text evidence="1">Belongs to the oxoprolinase family.</text>
</comment>
<dbReference type="eggNOG" id="COG0146">
    <property type="taxonomic scope" value="Bacteria"/>
</dbReference>
<dbReference type="KEGG" id="bpt:Bpet2239"/>
<name>A9ILG6_BORPD</name>
<proteinExistence type="inferred from homology"/>
<dbReference type="GO" id="GO:0006749">
    <property type="term" value="P:glutathione metabolic process"/>
    <property type="evidence" value="ECO:0007669"/>
    <property type="project" value="TreeGrafter"/>
</dbReference>
<sequence length="1207" mass="130295">MKWQFWIDRGGTFTDIVARRPDGSTGTAKLLSENPEQYRDAAVAGIRQLLGLAPGEPVPAEQVECVKMGTTVATNALLERKGERTLLVTTRGFRDGLRIAYQNRPRLFDRNVALPEMLYESVVEADERIDAAGAVVRPLDEESLRQELRQAYDSGIRAVAVVFMHAWHTPAHEQRAAELAREIGFTQVSASHEVSPLIKFVSRGDTTVVDAYLSPILKRYVDQVAGELPGIRLMFMQSSGGLTDAHRFRGKDAILSGPAGGIVGMVRTSELAGLPRVIGFDMGGTSTDVSHYAGEFEREFETQVAGVRMRAPMMSIHTVAAGGGSILHFDGARLRVGPDSAGANPGPACYRRGGPLAVTDCNVLLGKIQPDFFPRVFGPAADQPLDREAVQQRFEAMAAEVRAATGREMTPEQLAEGFLEIAVGNMAEAIKRISVQRGHDVTEYALTVFGGAGGQHACLVADALGMTTVFAHPLGGVLSAYGMGLADQTDMRQKTVEKVLDAALMPELQAELDDLAAQAVGELRRQHVPAELIQVQRRLHLKYRGTDTALEVAYGELDQVRQDFEAAYRQRYSFLMPGRELVVETLSVEATGGGEPAAEAPVERSRAGAPPVGRMVKMYGQGAWRDTPLYVRADLVPGDVLAGPAIISEPNQTTVVEPGWQAELTALDHILLKRVEARPERRAVGTQADPVMLEVFNNLFMSIAEQMGYRLQNTAYSVNIKERLDFSCAIFDAQGNLIANAPHMPVHLGSMGESIKTVMQANAGRMRPGDAYVVNDPYHGGTHLPDVTVITPVFDRAGREILFFVGSRGHHADIGGTTPGSMPPDSRTVEDEGVLFTNFQLVRDGEFRDQAAREILASGRWPARNPDQNIADLHAQIAANEKGVQELLRMCDHFGLDVVRAYMGHVQDNAEEAVRRVISVLKDGHYEYPLDNGAVIRVAVRVNREARSAVVDFTGSSAQLDNNFNAPSAIAVAAVLYVFRTMVDDDIPLNAGCLKPLDIIVPEGSMLRPNPPASVVAGNVETSMCIVNALYGALGVLAASQGTMNNFTFGNARYQYYETISGGTGAGPLRIDAAGPRDEGFAGASVVQAHMTNSRLTDPEVLELRFPVRLESYEIRHGSGGSGRYRGGDGGVRRVRFLEDMTAAILSNNRVHAPFGLAGGGAGQVGRNYIERADGSIQELGPQDSASLRAGDVFVVETPGGGGYGEA</sequence>